<sequence>MKSKIYTLTGDNGTTSLIGGQRVDKDDVRVEAYGTIDELNANIGRLAHVSKLQQWQVDIIHKIQNKLFNIGAYLATPSDGKAPVPGLADDDVKELEARIDEIDVQLPPLHGFVLPGGSLTATRCDICRTVTRRAERRVVTLAKQVYVDPLVLRYLNRLSDFFFVFARFNNINEQIEELYWDKNA</sequence>
<dbReference type="InterPro" id="IPR036451">
    <property type="entry name" value="CblAdoTrfase-like_sf"/>
</dbReference>
<dbReference type="RefSeq" id="WP_154327412.1">
    <property type="nucleotide sequence ID" value="NZ_CP045696.1"/>
</dbReference>
<accession>A0A6L5XG12</accession>
<evidence type="ECO:0000256" key="3">
    <source>
        <dbReference type="ARBA" id="ARBA00022679"/>
    </source>
</evidence>
<comment type="similarity">
    <text evidence="1 6">Belongs to the Cob(I)alamin adenosyltransferase family.</text>
</comment>
<dbReference type="FunFam" id="1.20.1200.10:FF:000001">
    <property type="entry name" value="Cob(I)yrinic acid a,c-diamide adenosyltransferase"/>
    <property type="match status" value="1"/>
</dbReference>
<dbReference type="Gene3D" id="1.20.1200.10">
    <property type="entry name" value="Cobalamin adenosyltransferase-like"/>
    <property type="match status" value="1"/>
</dbReference>
<dbReference type="PANTHER" id="PTHR12213:SF0">
    <property type="entry name" value="CORRINOID ADENOSYLTRANSFERASE MMAB"/>
    <property type="match status" value="1"/>
</dbReference>
<dbReference type="GO" id="GO:0005524">
    <property type="term" value="F:ATP binding"/>
    <property type="evidence" value="ECO:0007669"/>
    <property type="project" value="UniProtKB-UniRule"/>
</dbReference>
<dbReference type="InterPro" id="IPR016030">
    <property type="entry name" value="CblAdoTrfase-like"/>
</dbReference>
<dbReference type="UniPathway" id="UPA00148">
    <property type="reaction ID" value="UER00233"/>
</dbReference>
<gene>
    <name evidence="8" type="ORF">FYJ29_11650</name>
</gene>
<feature type="domain" description="Cobalamin adenosyltransferase-like" evidence="7">
    <location>
        <begin position="5"/>
        <end position="168"/>
    </location>
</feature>
<name>A0A6L5XG12_9BACT</name>
<keyword evidence="3 6" id="KW-0808">Transferase</keyword>
<organism evidence="8 9">
    <name type="scientific">Sodaliphilus pleomorphus</name>
    <dbReference type="NCBI Taxonomy" id="2606626"/>
    <lineage>
        <taxon>Bacteria</taxon>
        <taxon>Pseudomonadati</taxon>
        <taxon>Bacteroidota</taxon>
        <taxon>Bacteroidia</taxon>
        <taxon>Bacteroidales</taxon>
        <taxon>Muribaculaceae</taxon>
        <taxon>Sodaliphilus</taxon>
    </lineage>
</organism>
<evidence type="ECO:0000256" key="4">
    <source>
        <dbReference type="ARBA" id="ARBA00022741"/>
    </source>
</evidence>
<proteinExistence type="inferred from homology"/>
<comment type="catalytic activity">
    <reaction evidence="6">
        <text>2 cob(II)yrinate a,c diamide + reduced [electron-transfer flavoprotein] + 2 ATP = 2 adenosylcob(III)yrinate a,c-diamide + 2 triphosphate + oxidized [electron-transfer flavoprotein] + 3 H(+)</text>
        <dbReference type="Rhea" id="RHEA:11528"/>
        <dbReference type="Rhea" id="RHEA-COMP:10685"/>
        <dbReference type="Rhea" id="RHEA-COMP:10686"/>
        <dbReference type="ChEBI" id="CHEBI:15378"/>
        <dbReference type="ChEBI" id="CHEBI:18036"/>
        <dbReference type="ChEBI" id="CHEBI:30616"/>
        <dbReference type="ChEBI" id="CHEBI:57692"/>
        <dbReference type="ChEBI" id="CHEBI:58307"/>
        <dbReference type="ChEBI" id="CHEBI:58503"/>
        <dbReference type="ChEBI" id="CHEBI:58537"/>
        <dbReference type="EC" id="2.5.1.17"/>
    </reaction>
</comment>
<protein>
    <recommendedName>
        <fullName evidence="6">Corrinoid adenosyltransferase</fullName>
        <ecNumber evidence="6">2.5.1.17</ecNumber>
    </recommendedName>
    <alternativeName>
        <fullName evidence="6">Cob(II)alamin adenosyltransferase</fullName>
    </alternativeName>
    <alternativeName>
        <fullName evidence="6">Cob(II)yrinic acid a,c-diamide adenosyltransferase</fullName>
    </alternativeName>
    <alternativeName>
        <fullName evidence="6">Cobinamide/cobalamin adenosyltransferase</fullName>
    </alternativeName>
</protein>
<dbReference type="NCBIfam" id="TIGR00636">
    <property type="entry name" value="PduO_Nterm"/>
    <property type="match status" value="1"/>
</dbReference>
<dbReference type="EMBL" id="VULT01000020">
    <property type="protein sequence ID" value="MSS18408.1"/>
    <property type="molecule type" value="Genomic_DNA"/>
</dbReference>
<dbReference type="EC" id="2.5.1.17" evidence="6"/>
<dbReference type="Proteomes" id="UP000483362">
    <property type="component" value="Unassembled WGS sequence"/>
</dbReference>
<comment type="pathway">
    <text evidence="6">Cofactor biosynthesis; adenosylcobalamin biosynthesis; adenosylcobalamin from cob(II)yrinate a,c-diamide: step 2/7.</text>
</comment>
<dbReference type="GO" id="GO:0008817">
    <property type="term" value="F:corrinoid adenosyltransferase activity"/>
    <property type="evidence" value="ECO:0007669"/>
    <property type="project" value="UniProtKB-UniRule"/>
</dbReference>
<comment type="caution">
    <text evidence="8">The sequence shown here is derived from an EMBL/GenBank/DDBJ whole genome shotgun (WGS) entry which is preliminary data.</text>
</comment>
<comment type="subunit">
    <text evidence="2">Homotrimer.</text>
</comment>
<evidence type="ECO:0000256" key="1">
    <source>
        <dbReference type="ARBA" id="ARBA00007487"/>
    </source>
</evidence>
<keyword evidence="9" id="KW-1185">Reference proteome</keyword>
<evidence type="ECO:0000256" key="6">
    <source>
        <dbReference type="RuleBase" id="RU366026"/>
    </source>
</evidence>
<evidence type="ECO:0000256" key="2">
    <source>
        <dbReference type="ARBA" id="ARBA00011233"/>
    </source>
</evidence>
<reference evidence="8 9" key="1">
    <citation type="submission" date="2019-08" db="EMBL/GenBank/DDBJ databases">
        <title>In-depth cultivation of the pig gut microbiome towards novel bacterial diversity and tailored functional studies.</title>
        <authorList>
            <person name="Wylensek D."/>
            <person name="Hitch T.C.A."/>
            <person name="Clavel T."/>
        </authorList>
    </citation>
    <scope>NUCLEOTIDE SEQUENCE [LARGE SCALE GENOMIC DNA]</scope>
    <source>
        <strain evidence="8 9">Oil-RF-744-WCA-WT-10</strain>
    </source>
</reference>
<dbReference type="InterPro" id="IPR029499">
    <property type="entry name" value="PduO-typ"/>
</dbReference>
<evidence type="ECO:0000259" key="7">
    <source>
        <dbReference type="Pfam" id="PF01923"/>
    </source>
</evidence>
<dbReference type="PANTHER" id="PTHR12213">
    <property type="entry name" value="CORRINOID ADENOSYLTRANSFERASE"/>
    <property type="match status" value="1"/>
</dbReference>
<keyword evidence="6" id="KW-0169">Cobalamin biosynthesis</keyword>
<dbReference type="GO" id="GO:0009236">
    <property type="term" value="P:cobalamin biosynthetic process"/>
    <property type="evidence" value="ECO:0007669"/>
    <property type="project" value="UniProtKB-UniRule"/>
</dbReference>
<keyword evidence="4 6" id="KW-0547">Nucleotide-binding</keyword>
<comment type="catalytic activity">
    <reaction evidence="6">
        <text>2 cob(II)alamin + reduced [electron-transfer flavoprotein] + 2 ATP = 2 adenosylcob(III)alamin + 2 triphosphate + oxidized [electron-transfer flavoprotein] + 3 H(+)</text>
        <dbReference type="Rhea" id="RHEA:28671"/>
        <dbReference type="Rhea" id="RHEA-COMP:10685"/>
        <dbReference type="Rhea" id="RHEA-COMP:10686"/>
        <dbReference type="ChEBI" id="CHEBI:15378"/>
        <dbReference type="ChEBI" id="CHEBI:16304"/>
        <dbReference type="ChEBI" id="CHEBI:18036"/>
        <dbReference type="ChEBI" id="CHEBI:18408"/>
        <dbReference type="ChEBI" id="CHEBI:30616"/>
        <dbReference type="ChEBI" id="CHEBI:57692"/>
        <dbReference type="ChEBI" id="CHEBI:58307"/>
        <dbReference type="EC" id="2.5.1.17"/>
    </reaction>
</comment>
<evidence type="ECO:0000313" key="9">
    <source>
        <dbReference type="Proteomes" id="UP000483362"/>
    </source>
</evidence>
<evidence type="ECO:0000256" key="5">
    <source>
        <dbReference type="ARBA" id="ARBA00022840"/>
    </source>
</evidence>
<dbReference type="AlphaFoldDB" id="A0A6L5XG12"/>
<dbReference type="Pfam" id="PF01923">
    <property type="entry name" value="Cob_adeno_trans"/>
    <property type="match status" value="1"/>
</dbReference>
<evidence type="ECO:0000313" key="8">
    <source>
        <dbReference type="EMBL" id="MSS18408.1"/>
    </source>
</evidence>
<dbReference type="SUPFAM" id="SSF89028">
    <property type="entry name" value="Cobalamin adenosyltransferase-like"/>
    <property type="match status" value="1"/>
</dbReference>
<keyword evidence="5 6" id="KW-0067">ATP-binding</keyword>